<evidence type="ECO:0008006" key="9">
    <source>
        <dbReference type="Google" id="ProtNLM"/>
    </source>
</evidence>
<dbReference type="GeneID" id="95594548"/>
<feature type="transmembrane region" description="Helical" evidence="6">
    <location>
        <begin position="379"/>
        <end position="400"/>
    </location>
</feature>
<evidence type="ECO:0000256" key="5">
    <source>
        <dbReference type="ARBA" id="ARBA00023136"/>
    </source>
</evidence>
<dbReference type="SUPFAM" id="SSF103473">
    <property type="entry name" value="MFS general substrate transporter"/>
    <property type="match status" value="1"/>
</dbReference>
<feature type="transmembrane region" description="Helical" evidence="6">
    <location>
        <begin position="353"/>
        <end position="373"/>
    </location>
</feature>
<feature type="transmembrane region" description="Helical" evidence="6">
    <location>
        <begin position="20"/>
        <end position="41"/>
    </location>
</feature>
<evidence type="ECO:0000256" key="4">
    <source>
        <dbReference type="ARBA" id="ARBA00022989"/>
    </source>
</evidence>
<evidence type="ECO:0000256" key="2">
    <source>
        <dbReference type="ARBA" id="ARBA00022475"/>
    </source>
</evidence>
<evidence type="ECO:0000256" key="3">
    <source>
        <dbReference type="ARBA" id="ARBA00022692"/>
    </source>
</evidence>
<name>A0ABQ3SJY5_9ACTN</name>
<feature type="transmembrane region" description="Helical" evidence="6">
    <location>
        <begin position="148"/>
        <end position="172"/>
    </location>
</feature>
<feature type="transmembrane region" description="Helical" evidence="6">
    <location>
        <begin position="293"/>
        <end position="311"/>
    </location>
</feature>
<keyword evidence="2" id="KW-1003">Cell membrane</keyword>
<comment type="caution">
    <text evidence="7">The sequence shown here is derived from an EMBL/GenBank/DDBJ whole genome shotgun (WGS) entry which is preliminary data.</text>
</comment>
<feature type="transmembrane region" description="Helical" evidence="6">
    <location>
        <begin position="178"/>
        <end position="199"/>
    </location>
</feature>
<dbReference type="EMBL" id="BNEC01000003">
    <property type="protein sequence ID" value="GHI68252.1"/>
    <property type="molecule type" value="Genomic_DNA"/>
</dbReference>
<evidence type="ECO:0000313" key="8">
    <source>
        <dbReference type="Proteomes" id="UP000613974"/>
    </source>
</evidence>
<organism evidence="7 8">
    <name type="scientific">Streptomyces nojiriensis</name>
    <dbReference type="NCBI Taxonomy" id="66374"/>
    <lineage>
        <taxon>Bacteria</taxon>
        <taxon>Bacillati</taxon>
        <taxon>Actinomycetota</taxon>
        <taxon>Actinomycetes</taxon>
        <taxon>Kitasatosporales</taxon>
        <taxon>Streptomycetaceae</taxon>
        <taxon>Streptomyces</taxon>
    </lineage>
</organism>
<dbReference type="Proteomes" id="UP000613974">
    <property type="component" value="Unassembled WGS sequence"/>
</dbReference>
<feature type="transmembrane region" description="Helical" evidence="6">
    <location>
        <begin position="317"/>
        <end position="341"/>
    </location>
</feature>
<evidence type="ECO:0000313" key="7">
    <source>
        <dbReference type="EMBL" id="GHI68252.1"/>
    </source>
</evidence>
<keyword evidence="4 6" id="KW-1133">Transmembrane helix</keyword>
<comment type="subcellular location">
    <subcellularLocation>
        <location evidence="1">Cell membrane</location>
        <topology evidence="1">Multi-pass membrane protein</topology>
    </subcellularLocation>
</comment>
<sequence length="409" mass="40415">MASVDTARPVSARPALPRAYLFWLIGTRASLLGDAVLYFALGWAASAHGGGTGALVLTAITVPRTLLLLPGGAVGDRFGARRVVITGDAVMLTATLVLALVGLRLGASPWLLVVVAVVIGTVDAFYLPSTGSMPRRLVGKDQLPRALALQQAGGQIASLLGAPVGAVLVAAAGLTGAAVADAGTFAIVLVVLVCVRPAFDVERSPRGEGLLAGAVDGVRTAVGDPVLRPALLLTAAAAGLLLPVVSLLNPLLAREHGWGAGTAGLVAGGQSLGMIAVALVVSRRGTLGRIGRGAALGLCASAPGIAAAALADTAAVAVAGGIVVGAGSGMFACHIGPLVLTNIPDTHLARVQSLLVLVQSLALVVGNNALGALADAQGAPLAAAVCAVGVCAAGITGLVLKPIRRLRRK</sequence>
<feature type="transmembrane region" description="Helical" evidence="6">
    <location>
        <begin position="83"/>
        <end position="103"/>
    </location>
</feature>
<keyword evidence="8" id="KW-1185">Reference proteome</keyword>
<dbReference type="InterPro" id="IPR011701">
    <property type="entry name" value="MFS"/>
</dbReference>
<accession>A0ABQ3SJY5</accession>
<dbReference type="PANTHER" id="PTHR23513">
    <property type="entry name" value="INTEGRAL MEMBRANE EFFLUX PROTEIN-RELATED"/>
    <property type="match status" value="1"/>
</dbReference>
<feature type="transmembrane region" description="Helical" evidence="6">
    <location>
        <begin position="109"/>
        <end position="127"/>
    </location>
</feature>
<protein>
    <recommendedName>
        <fullName evidence="9">MFS transporter</fullName>
    </recommendedName>
</protein>
<feature type="transmembrane region" description="Helical" evidence="6">
    <location>
        <begin position="258"/>
        <end position="281"/>
    </location>
</feature>
<keyword evidence="3 6" id="KW-0812">Transmembrane</keyword>
<dbReference type="Gene3D" id="1.20.1250.20">
    <property type="entry name" value="MFS general substrate transporter like domains"/>
    <property type="match status" value="1"/>
</dbReference>
<gene>
    <name evidence="7" type="ORF">Snoj_21700</name>
</gene>
<dbReference type="InterPro" id="IPR036259">
    <property type="entry name" value="MFS_trans_sf"/>
</dbReference>
<dbReference type="Pfam" id="PF07690">
    <property type="entry name" value="MFS_1"/>
    <property type="match status" value="1"/>
</dbReference>
<dbReference type="RefSeq" id="WP_229876633.1">
    <property type="nucleotide sequence ID" value="NZ_BMRL01000015.1"/>
</dbReference>
<feature type="transmembrane region" description="Helical" evidence="6">
    <location>
        <begin position="53"/>
        <end position="71"/>
    </location>
</feature>
<feature type="transmembrane region" description="Helical" evidence="6">
    <location>
        <begin position="230"/>
        <end position="252"/>
    </location>
</feature>
<evidence type="ECO:0000256" key="1">
    <source>
        <dbReference type="ARBA" id="ARBA00004651"/>
    </source>
</evidence>
<reference evidence="8" key="1">
    <citation type="submission" date="2023-07" db="EMBL/GenBank/DDBJ databases">
        <title>Whole genome shotgun sequence of Streptomyces nojiriensis NBRC 13794.</title>
        <authorList>
            <person name="Komaki H."/>
            <person name="Tamura T."/>
        </authorList>
    </citation>
    <scope>NUCLEOTIDE SEQUENCE [LARGE SCALE GENOMIC DNA]</scope>
    <source>
        <strain evidence="8">NBRC 13794</strain>
    </source>
</reference>
<dbReference type="PANTHER" id="PTHR23513:SF17">
    <property type="entry name" value="MEMBRANE PROTEIN"/>
    <property type="match status" value="1"/>
</dbReference>
<proteinExistence type="predicted"/>
<keyword evidence="5 6" id="KW-0472">Membrane</keyword>
<evidence type="ECO:0000256" key="6">
    <source>
        <dbReference type="SAM" id="Phobius"/>
    </source>
</evidence>
<dbReference type="CDD" id="cd06173">
    <property type="entry name" value="MFS_MefA_like"/>
    <property type="match status" value="1"/>
</dbReference>